<dbReference type="GO" id="GO:0045596">
    <property type="term" value="P:negative regulation of cell differentiation"/>
    <property type="evidence" value="ECO:0007669"/>
    <property type="project" value="InterPro"/>
</dbReference>
<dbReference type="Gene3D" id="2.10.90.10">
    <property type="entry name" value="Cystine-knot cytokines"/>
    <property type="match status" value="1"/>
</dbReference>
<proteinExistence type="inferred from homology"/>
<name>A0A8T0DZK0_9TREM</name>
<dbReference type="Gene3D" id="1.10.287.520">
    <property type="entry name" value="Helix hairpin bin"/>
    <property type="match status" value="1"/>
</dbReference>
<feature type="region of interest" description="Disordered" evidence="6">
    <location>
        <begin position="125"/>
        <end position="147"/>
    </location>
</feature>
<protein>
    <recommendedName>
        <fullName evidence="9">Noggin</fullName>
    </recommendedName>
</protein>
<dbReference type="PANTHER" id="PTHR10494">
    <property type="entry name" value="BONE MORPHOGENETIC PROTEIN INHIBITOR, NOGGIN"/>
    <property type="match status" value="1"/>
</dbReference>
<evidence type="ECO:0008006" key="9">
    <source>
        <dbReference type="Google" id="ProtNLM"/>
    </source>
</evidence>
<comment type="similarity">
    <text evidence="2">Belongs to the noggin family.</text>
</comment>
<evidence type="ECO:0000313" key="7">
    <source>
        <dbReference type="EMBL" id="KAF8572127.1"/>
    </source>
</evidence>
<evidence type="ECO:0000313" key="8">
    <source>
        <dbReference type="Proteomes" id="UP000699462"/>
    </source>
</evidence>
<evidence type="ECO:0000256" key="1">
    <source>
        <dbReference type="ARBA" id="ARBA00004613"/>
    </source>
</evidence>
<dbReference type="OrthoDB" id="5950649at2759"/>
<dbReference type="EMBL" id="JTDF01000161">
    <property type="protein sequence ID" value="KAF8572127.1"/>
    <property type="molecule type" value="Genomic_DNA"/>
</dbReference>
<dbReference type="Pfam" id="PF05806">
    <property type="entry name" value="Noggin"/>
    <property type="match status" value="1"/>
</dbReference>
<evidence type="ECO:0000256" key="3">
    <source>
        <dbReference type="ARBA" id="ARBA00022473"/>
    </source>
</evidence>
<evidence type="ECO:0000256" key="4">
    <source>
        <dbReference type="ARBA" id="ARBA00022525"/>
    </source>
</evidence>
<keyword evidence="3" id="KW-0217">Developmental protein</keyword>
<feature type="compositionally biased region" description="Polar residues" evidence="6">
    <location>
        <begin position="132"/>
        <end position="141"/>
    </location>
</feature>
<dbReference type="InterPro" id="IPR008717">
    <property type="entry name" value="Noggin"/>
</dbReference>
<comment type="subcellular location">
    <subcellularLocation>
        <location evidence="1">Secreted</location>
    </subcellularLocation>
</comment>
<keyword evidence="8" id="KW-1185">Reference proteome</keyword>
<evidence type="ECO:0000256" key="6">
    <source>
        <dbReference type="SAM" id="MobiDB-lite"/>
    </source>
</evidence>
<accession>A0A8T0DZK0</accession>
<dbReference type="PANTHER" id="PTHR10494:SF6">
    <property type="entry name" value="NOGGIN"/>
    <property type="match status" value="1"/>
</dbReference>
<dbReference type="GO" id="GO:0005615">
    <property type="term" value="C:extracellular space"/>
    <property type="evidence" value="ECO:0007669"/>
    <property type="project" value="TreeGrafter"/>
</dbReference>
<keyword evidence="5" id="KW-0732">Signal</keyword>
<comment type="caution">
    <text evidence="7">The sequence shown here is derived from an EMBL/GenBank/DDBJ whole genome shotgun (WGS) entry which is preliminary data.</text>
</comment>
<evidence type="ECO:0000256" key="5">
    <source>
        <dbReference type="ARBA" id="ARBA00022729"/>
    </source>
</evidence>
<reference evidence="7 8" key="1">
    <citation type="submission" date="2019-07" db="EMBL/GenBank/DDBJ databases">
        <title>Annotation for the trematode Paragonimus westermani.</title>
        <authorList>
            <person name="Choi Y.-J."/>
        </authorList>
    </citation>
    <scope>NUCLEOTIDE SEQUENCE [LARGE SCALE GENOMIC DNA]</scope>
    <source>
        <strain evidence="7">180907_Pwestermani</strain>
    </source>
</reference>
<dbReference type="Proteomes" id="UP000699462">
    <property type="component" value="Unassembled WGS sequence"/>
</dbReference>
<dbReference type="GO" id="GO:0030514">
    <property type="term" value="P:negative regulation of BMP signaling pathway"/>
    <property type="evidence" value="ECO:0007669"/>
    <property type="project" value="InterPro"/>
</dbReference>
<dbReference type="InterPro" id="IPR029034">
    <property type="entry name" value="Cystine-knot_cytokine"/>
</dbReference>
<organism evidence="7 8">
    <name type="scientific">Paragonimus westermani</name>
    <dbReference type="NCBI Taxonomy" id="34504"/>
    <lineage>
        <taxon>Eukaryota</taxon>
        <taxon>Metazoa</taxon>
        <taxon>Spiralia</taxon>
        <taxon>Lophotrochozoa</taxon>
        <taxon>Platyhelminthes</taxon>
        <taxon>Trematoda</taxon>
        <taxon>Digenea</taxon>
        <taxon>Plagiorchiida</taxon>
        <taxon>Troglotremata</taxon>
        <taxon>Troglotrematidae</taxon>
        <taxon>Paragonimus</taxon>
    </lineage>
</organism>
<dbReference type="GO" id="GO:0009953">
    <property type="term" value="P:dorsal/ventral pattern formation"/>
    <property type="evidence" value="ECO:0007669"/>
    <property type="project" value="TreeGrafter"/>
</dbReference>
<gene>
    <name evidence="7" type="ORF">P879_00176</name>
</gene>
<dbReference type="SUPFAM" id="SSF57501">
    <property type="entry name" value="Cystine-knot cytokines"/>
    <property type="match status" value="1"/>
</dbReference>
<dbReference type="AlphaFoldDB" id="A0A8T0DZK0"/>
<keyword evidence="4" id="KW-0964">Secreted</keyword>
<evidence type="ECO:0000256" key="2">
    <source>
        <dbReference type="ARBA" id="ARBA00007480"/>
    </source>
</evidence>
<sequence length="479" mass="54782">MQPTDKMHSCVTRTYVVLFLLCTYELDINRSFANDLISLPTQFQRRRLNADESYSHRKVNIRMTKLSGPSMESRAVAEPNLMHTNQSMHEEVSFNVGGLGLASSTHNRISLGSLSNAVVQAISKDSRDREGQSLSDMTQHKQPSKVEAVTPVWPTQTPTNDDLSDINVRIMGQPIDPKVVNHLHPDVSPWKVRKLRKILAGSLDKEWTSETAPRILRQRGISGSIGQSVEGSVAQPDVRLINEAHSLNFTFRHEVGNYFTLPESQLNAFRNWLIDKATCEMDYIWEDLGPLFWPRWIRRGVCINRQGHSCSWPPGMKCRPSGSRALQLLHWKCEDAAYIQSRKHAAEQRNRRRATGNMFQSNFYDMKPDVPEPGDVSPNDRSGLSRLSLRDTHGSVISLAAHSQARVRLHSRSIPWATVEPWEKKTQKSESDIHISRDEHRKRRVRRLIKRLSVKADGYHCYWQVQKYLISDRCACLCS</sequence>